<dbReference type="Proteomes" id="UP000005408">
    <property type="component" value="Unassembled WGS sequence"/>
</dbReference>
<name>A0A8W8JXB7_MAGGI</name>
<feature type="signal peptide" evidence="1">
    <location>
        <begin position="1"/>
        <end position="19"/>
    </location>
</feature>
<keyword evidence="1" id="KW-0732">Signal</keyword>
<protein>
    <submittedName>
        <fullName evidence="2">Uncharacterized protein</fullName>
    </submittedName>
</protein>
<accession>A0A8W8JXB7</accession>
<sequence length="240" mass="26042">MKSKMCLLFMLLGIHCIDATYKVYYFPPSKVYKKKWMTGNSLPRMRMNSALFPSSTITDAGTVAMATGMPVASVMSMANSPVQRSILLTMANSVRNDMTSPLRNNIANPRQSTASLMPNNLSMNPMMSSTTASTDPFISTMSSIMSMLTNSMMAQSNNPMISSTSRRLMTSMTQPIATKMTGNNNAMMGGAMTPAATSETTAALRFPSADEVLSSAMMEAVGQTRLASYPMSRFFGSSYF</sequence>
<dbReference type="EnsemblMetazoa" id="G21415.1">
    <property type="protein sequence ID" value="G21415.1:cds"/>
    <property type="gene ID" value="G21415"/>
</dbReference>
<proteinExistence type="predicted"/>
<evidence type="ECO:0000256" key="1">
    <source>
        <dbReference type="SAM" id="SignalP"/>
    </source>
</evidence>
<keyword evidence="3" id="KW-1185">Reference proteome</keyword>
<dbReference type="AlphaFoldDB" id="A0A8W8JXB7"/>
<organism evidence="2 3">
    <name type="scientific">Magallana gigas</name>
    <name type="common">Pacific oyster</name>
    <name type="synonym">Crassostrea gigas</name>
    <dbReference type="NCBI Taxonomy" id="29159"/>
    <lineage>
        <taxon>Eukaryota</taxon>
        <taxon>Metazoa</taxon>
        <taxon>Spiralia</taxon>
        <taxon>Lophotrochozoa</taxon>
        <taxon>Mollusca</taxon>
        <taxon>Bivalvia</taxon>
        <taxon>Autobranchia</taxon>
        <taxon>Pteriomorphia</taxon>
        <taxon>Ostreida</taxon>
        <taxon>Ostreoidea</taxon>
        <taxon>Ostreidae</taxon>
        <taxon>Magallana</taxon>
    </lineage>
</organism>
<evidence type="ECO:0000313" key="3">
    <source>
        <dbReference type="Proteomes" id="UP000005408"/>
    </source>
</evidence>
<evidence type="ECO:0000313" key="2">
    <source>
        <dbReference type="EnsemblMetazoa" id="G21415.1:cds"/>
    </source>
</evidence>
<feature type="chain" id="PRO_5036481695" evidence="1">
    <location>
        <begin position="20"/>
        <end position="240"/>
    </location>
</feature>
<reference evidence="2" key="1">
    <citation type="submission" date="2022-08" db="UniProtKB">
        <authorList>
            <consortium name="EnsemblMetazoa"/>
        </authorList>
    </citation>
    <scope>IDENTIFICATION</scope>
    <source>
        <strain evidence="2">05x7-T-G4-1.051#20</strain>
    </source>
</reference>